<sequence length="172" mass="17861">MLDRGVLSGSGHGDISARLDAQTLLLSEVTDLRDLSREHIVAVGTSGRPRDGTLGPVASEIVPIHSAIYLARPATGAIVHAHCPKATAFAMAGRPIPAVYEGLFRFGVTEEIPVAAWAPRLSPEQVSNILAQMDKHPGAPAVLLGNHGLLAFGPDPVAAALLMTVIEEAAGI</sequence>
<organism evidence="4">
    <name type="scientific">mine drainage metagenome</name>
    <dbReference type="NCBI Taxonomy" id="410659"/>
    <lineage>
        <taxon>unclassified sequences</taxon>
        <taxon>metagenomes</taxon>
        <taxon>ecological metagenomes</taxon>
    </lineage>
</organism>
<dbReference type="PANTHER" id="PTHR22789">
    <property type="entry name" value="FUCULOSE PHOSPHATE ALDOLASE"/>
    <property type="match status" value="1"/>
</dbReference>
<name>T1ASH6_9ZZZZ</name>
<evidence type="ECO:0000313" key="4">
    <source>
        <dbReference type="EMBL" id="EQD59483.1"/>
    </source>
</evidence>
<dbReference type="SUPFAM" id="SSF53639">
    <property type="entry name" value="AraD/HMP-PK domain-like"/>
    <property type="match status" value="1"/>
</dbReference>
<proteinExistence type="predicted"/>
<gene>
    <name evidence="4" type="ORF">B1B_08193</name>
</gene>
<feature type="non-terminal residue" evidence="4">
    <location>
        <position position="172"/>
    </location>
</feature>
<protein>
    <submittedName>
        <fullName evidence="4">Class II aldolase/adducin family protein</fullName>
    </submittedName>
</protein>
<dbReference type="Gene3D" id="3.40.225.10">
    <property type="entry name" value="Class II aldolase/adducin N-terminal domain"/>
    <property type="match status" value="1"/>
</dbReference>
<comment type="caution">
    <text evidence="4">The sequence shown here is derived from an EMBL/GenBank/DDBJ whole genome shotgun (WGS) entry which is preliminary data.</text>
</comment>
<reference evidence="4" key="1">
    <citation type="submission" date="2013-08" db="EMBL/GenBank/DDBJ databases">
        <authorList>
            <person name="Mendez C."/>
            <person name="Richter M."/>
            <person name="Ferrer M."/>
            <person name="Sanchez J."/>
        </authorList>
    </citation>
    <scope>NUCLEOTIDE SEQUENCE</scope>
</reference>
<dbReference type="Pfam" id="PF00596">
    <property type="entry name" value="Aldolase_II"/>
    <property type="match status" value="1"/>
</dbReference>
<dbReference type="AlphaFoldDB" id="T1ASH6"/>
<dbReference type="InterPro" id="IPR036409">
    <property type="entry name" value="Aldolase_II/adducin_N_sf"/>
</dbReference>
<dbReference type="PANTHER" id="PTHR22789:SF0">
    <property type="entry name" value="3-OXO-TETRONATE 4-PHOSPHATE DECARBOXYLASE-RELATED"/>
    <property type="match status" value="1"/>
</dbReference>
<dbReference type="InterPro" id="IPR001303">
    <property type="entry name" value="Aldolase_II/adducin_N"/>
</dbReference>
<dbReference type="GO" id="GO:0019323">
    <property type="term" value="P:pentose catabolic process"/>
    <property type="evidence" value="ECO:0007669"/>
    <property type="project" value="TreeGrafter"/>
</dbReference>
<accession>T1ASH6</accession>
<reference evidence="4" key="2">
    <citation type="journal article" date="2014" name="ISME J.">
        <title>Microbial stratification in low pH oxic and suboxic macroscopic growths along an acid mine drainage.</title>
        <authorList>
            <person name="Mendez-Garcia C."/>
            <person name="Mesa V."/>
            <person name="Sprenger R.R."/>
            <person name="Richter M."/>
            <person name="Diez M.S."/>
            <person name="Solano J."/>
            <person name="Bargiela R."/>
            <person name="Golyshina O.V."/>
            <person name="Manteca A."/>
            <person name="Ramos J.L."/>
            <person name="Gallego J.R."/>
            <person name="Llorente I."/>
            <person name="Martins Dos Santos V.A."/>
            <person name="Jensen O.N."/>
            <person name="Pelaez A.I."/>
            <person name="Sanchez J."/>
            <person name="Ferrer M."/>
        </authorList>
    </citation>
    <scope>NUCLEOTIDE SEQUENCE</scope>
</reference>
<evidence type="ECO:0000256" key="2">
    <source>
        <dbReference type="ARBA" id="ARBA00023239"/>
    </source>
</evidence>
<keyword evidence="2" id="KW-0456">Lyase</keyword>
<dbReference type="SMART" id="SM01007">
    <property type="entry name" value="Aldolase_II"/>
    <property type="match status" value="1"/>
</dbReference>
<dbReference type="GO" id="GO:0005829">
    <property type="term" value="C:cytosol"/>
    <property type="evidence" value="ECO:0007669"/>
    <property type="project" value="TreeGrafter"/>
</dbReference>
<dbReference type="GO" id="GO:0046872">
    <property type="term" value="F:metal ion binding"/>
    <property type="evidence" value="ECO:0007669"/>
    <property type="project" value="UniProtKB-KW"/>
</dbReference>
<evidence type="ECO:0000259" key="3">
    <source>
        <dbReference type="SMART" id="SM01007"/>
    </source>
</evidence>
<keyword evidence="1" id="KW-0479">Metal-binding</keyword>
<feature type="domain" description="Class II aldolase/adducin N-terminal" evidence="3">
    <location>
        <begin position="1"/>
        <end position="172"/>
    </location>
</feature>
<dbReference type="EMBL" id="AUZY01005319">
    <property type="protein sequence ID" value="EQD59483.1"/>
    <property type="molecule type" value="Genomic_DNA"/>
</dbReference>
<evidence type="ECO:0000256" key="1">
    <source>
        <dbReference type="ARBA" id="ARBA00022723"/>
    </source>
</evidence>
<dbReference type="InterPro" id="IPR050197">
    <property type="entry name" value="Aldolase_class_II_sugar_metab"/>
</dbReference>
<dbReference type="GO" id="GO:0016832">
    <property type="term" value="F:aldehyde-lyase activity"/>
    <property type="evidence" value="ECO:0007669"/>
    <property type="project" value="TreeGrafter"/>
</dbReference>